<dbReference type="EMBL" id="WWBZ02000063">
    <property type="protein sequence ID" value="KAF4302647.1"/>
    <property type="molecule type" value="Genomic_DNA"/>
</dbReference>
<evidence type="ECO:0000259" key="1">
    <source>
        <dbReference type="Pfam" id="PF23155"/>
    </source>
</evidence>
<sequence length="162" mass="17816">MFTTPPAGLDVDAAKETALALLHDHPALISLNPLLARYERIPPSHGAPNAYIITDRLPYLPFGLWTGELHIYAEFVDKADGVLTKVRAPGGFVSEGVYSVREEEGKWMVEESVEARCPLGLGWYVEGTTKKSHEVILGKFVEEVRTRIEKKKGEGSAVVDGQ</sequence>
<dbReference type="AlphaFoldDB" id="A0A8H4ILM9"/>
<accession>A0A8H4ILM9</accession>
<feature type="domain" description="DUF7053" evidence="1">
    <location>
        <begin position="13"/>
        <end position="145"/>
    </location>
</feature>
<evidence type="ECO:0000313" key="3">
    <source>
        <dbReference type="Proteomes" id="UP000572817"/>
    </source>
</evidence>
<keyword evidence="3" id="KW-1185">Reference proteome</keyword>
<reference evidence="2" key="1">
    <citation type="submission" date="2020-04" db="EMBL/GenBank/DDBJ databases">
        <title>Genome Assembly and Annotation of Botryosphaeria dothidea sdau 11-99, a Latent Pathogen of Apple Fruit Ring Rot in China.</title>
        <authorList>
            <person name="Yu C."/>
            <person name="Diao Y."/>
            <person name="Lu Q."/>
            <person name="Zhao J."/>
            <person name="Cui S."/>
            <person name="Peng C."/>
            <person name="He B."/>
            <person name="Liu H."/>
        </authorList>
    </citation>
    <scope>NUCLEOTIDE SEQUENCE [LARGE SCALE GENOMIC DNA]</scope>
    <source>
        <strain evidence="2">Sdau11-99</strain>
    </source>
</reference>
<dbReference type="Pfam" id="PF23155">
    <property type="entry name" value="DUF7053"/>
    <property type="match status" value="1"/>
</dbReference>
<evidence type="ECO:0000313" key="2">
    <source>
        <dbReference type="EMBL" id="KAF4302647.1"/>
    </source>
</evidence>
<dbReference type="PANTHER" id="PTHR38117">
    <property type="entry name" value="NACHT AND WD40 DOMAIN PROTEIN"/>
    <property type="match status" value="1"/>
</dbReference>
<gene>
    <name evidence="2" type="ORF">GTA08_BOTSDO14256</name>
</gene>
<dbReference type="Proteomes" id="UP000572817">
    <property type="component" value="Unassembled WGS sequence"/>
</dbReference>
<organism evidence="2 3">
    <name type="scientific">Botryosphaeria dothidea</name>
    <dbReference type="NCBI Taxonomy" id="55169"/>
    <lineage>
        <taxon>Eukaryota</taxon>
        <taxon>Fungi</taxon>
        <taxon>Dikarya</taxon>
        <taxon>Ascomycota</taxon>
        <taxon>Pezizomycotina</taxon>
        <taxon>Dothideomycetes</taxon>
        <taxon>Dothideomycetes incertae sedis</taxon>
        <taxon>Botryosphaeriales</taxon>
        <taxon>Botryosphaeriaceae</taxon>
        <taxon>Botryosphaeria</taxon>
    </lineage>
</organism>
<protein>
    <recommendedName>
        <fullName evidence="1">DUF7053 domain-containing protein</fullName>
    </recommendedName>
</protein>
<dbReference type="OrthoDB" id="3246050at2759"/>
<name>A0A8H4ILM9_9PEZI</name>
<dbReference type="InterPro" id="IPR055481">
    <property type="entry name" value="DUF7053"/>
</dbReference>
<comment type="caution">
    <text evidence="2">The sequence shown here is derived from an EMBL/GenBank/DDBJ whole genome shotgun (WGS) entry which is preliminary data.</text>
</comment>
<dbReference type="PANTHER" id="PTHR38117:SF1">
    <property type="entry name" value="DUF3074 DOMAIN-CONTAINING PROTEIN"/>
    <property type="match status" value="1"/>
</dbReference>
<proteinExistence type="predicted"/>